<gene>
    <name evidence="1" type="ORF">Glove_134g202</name>
</gene>
<dbReference type="InterPro" id="IPR041078">
    <property type="entry name" value="Plavaka"/>
</dbReference>
<organism evidence="1 2">
    <name type="scientific">Diversispora epigaea</name>
    <dbReference type="NCBI Taxonomy" id="1348612"/>
    <lineage>
        <taxon>Eukaryota</taxon>
        <taxon>Fungi</taxon>
        <taxon>Fungi incertae sedis</taxon>
        <taxon>Mucoromycota</taxon>
        <taxon>Glomeromycotina</taxon>
        <taxon>Glomeromycetes</taxon>
        <taxon>Diversisporales</taxon>
        <taxon>Diversisporaceae</taxon>
        <taxon>Diversispora</taxon>
    </lineage>
</organism>
<proteinExistence type="predicted"/>
<evidence type="ECO:0000313" key="1">
    <source>
        <dbReference type="EMBL" id="RHZ80615.1"/>
    </source>
</evidence>
<keyword evidence="2" id="KW-1185">Reference proteome</keyword>
<accession>A0A397IX60</accession>
<dbReference type="Proteomes" id="UP000266861">
    <property type="component" value="Unassembled WGS sequence"/>
</dbReference>
<dbReference type="AlphaFoldDB" id="A0A397IX60"/>
<protein>
    <submittedName>
        <fullName evidence="1">Uncharacterized protein</fullName>
    </submittedName>
</protein>
<dbReference type="Pfam" id="PF18759">
    <property type="entry name" value="Plavaka"/>
    <property type="match status" value="1"/>
</dbReference>
<reference evidence="1 2" key="1">
    <citation type="submission" date="2018-08" db="EMBL/GenBank/DDBJ databases">
        <title>Genome and evolution of the arbuscular mycorrhizal fungus Diversispora epigaea (formerly Glomus versiforme) and its bacterial endosymbionts.</title>
        <authorList>
            <person name="Sun X."/>
            <person name="Fei Z."/>
            <person name="Harrison M."/>
        </authorList>
    </citation>
    <scope>NUCLEOTIDE SEQUENCE [LARGE SCALE GENOMIC DNA]</scope>
    <source>
        <strain evidence="1 2">IT104</strain>
    </source>
</reference>
<name>A0A397IX60_9GLOM</name>
<sequence length="517" mass="60179">MVSSVNEMLLDNEDFSHIDEFQIIQEENLPSVSEVSYKFENDQDYEGDISFSGRSSNMEECENFDEILPASLRSCENFDEILPASLRNCENFLSQPEEEPEVESIREFPNEVYADLMTLVIENNLSNKAGNAIIKFFNKHSDLLQSSPLPKNIETGRKFMNKMNISQLSYSKYCILIHNGQEYFIHYRPIKNCIENLLSNPEILKHFMFKYENSEEEKSYGEQNSGNWWKYAEESIPSSAFILSIILYSNATTTDTLGKNLLHPIYLSLGNIPTWRRNKEDAKQLLGYFPILSAKNKTEKESSDFKKLARKTFHDSIKFLLDPLFQACTFSLTYKSANSNYPCHFCLVQKEDLIDIRKDQLILRDHVNMKEYFNNGTSNSAGLEQVDNYFWNIPNLNIYTATVPDRIHHLDLGLFKYQIEFTTELLKLKPGKLVDNMNKRIAKIPRHSGLKVFKKGVQSLSRLTASEYRDMMKIMVFVVDGLYSEDLSNVYVKWNEMYLLSRLENFKESDLQDFQVK</sequence>
<evidence type="ECO:0000313" key="2">
    <source>
        <dbReference type="Proteomes" id="UP000266861"/>
    </source>
</evidence>
<dbReference type="EMBL" id="PQFF01000125">
    <property type="protein sequence ID" value="RHZ80615.1"/>
    <property type="molecule type" value="Genomic_DNA"/>
</dbReference>
<dbReference type="OrthoDB" id="2576233at2759"/>
<comment type="caution">
    <text evidence="1">The sequence shown here is derived from an EMBL/GenBank/DDBJ whole genome shotgun (WGS) entry which is preliminary data.</text>
</comment>